<dbReference type="InterPro" id="IPR006145">
    <property type="entry name" value="PsdUridine_synth_RsuA/RluA"/>
</dbReference>
<organism evidence="6 7">
    <name type="scientific">Romeriopsis navalis LEGE 11480</name>
    <dbReference type="NCBI Taxonomy" id="2777977"/>
    <lineage>
        <taxon>Bacteria</taxon>
        <taxon>Bacillati</taxon>
        <taxon>Cyanobacteriota</taxon>
        <taxon>Cyanophyceae</taxon>
        <taxon>Leptolyngbyales</taxon>
        <taxon>Leptolyngbyaceae</taxon>
        <taxon>Romeriopsis</taxon>
        <taxon>Romeriopsis navalis</taxon>
    </lineage>
</organism>
<dbReference type="Gene3D" id="3.30.2350.10">
    <property type="entry name" value="Pseudouridine synthase"/>
    <property type="match status" value="1"/>
</dbReference>
<dbReference type="GO" id="GO:0009982">
    <property type="term" value="F:pseudouridine synthase activity"/>
    <property type="evidence" value="ECO:0007669"/>
    <property type="project" value="InterPro"/>
</dbReference>
<sequence length="525" mass="58543">MPQGRQIPAEQILNEAVAYWYEGACPKTGALLRLPRTRESEAVAQQLGETLAADKAWPTEGKMYGVLLTEDATGARQILKAFSGLINGQSVWSGWVPPLPGREAFAKAEVNTIVALETLKQELIQLKSLPIYQAYTDLESECTTELAALDKIHAERKRERDRQRQENCDPQLISDLQYQSRQDGADRRRLRKQHRECLAPLQQEIKAAEQRMRAIKQERKSLSQQLQLQMHQAYQLTNFLGLSASLRSLMPQGAPTGTGECCAPKLLHHAAVLGLKPVAMAEFWWGEGKGDKQPGQFYGACETRCQPIMGFLLGGTQPQSLDLEILYEDAGMVAIDKPSGLLSVPGRGSEKVDSALMRLRSVYPEVQPVHRLDQATSGVLLFAKNAAMQRALQRCFEQRQVQKVYEAIVQGRVAADAGTIELSLWADPDRRPKQFVDEVRGKTALTKFEVVERNEHHTRVVFYPVTGRTHQLRVHAVAGLGGAIVGDRLYGAATDNQRLHLHAKELEIPHPTEDKLIQITSTVPF</sequence>
<evidence type="ECO:0000313" key="6">
    <source>
        <dbReference type="EMBL" id="MBE9031751.1"/>
    </source>
</evidence>
<dbReference type="InterPro" id="IPR050188">
    <property type="entry name" value="RluA_PseudoU_synthase"/>
</dbReference>
<gene>
    <name evidence="6" type="ORF">IQ266_18620</name>
</gene>
<proteinExistence type="predicted"/>
<dbReference type="PANTHER" id="PTHR21600:SF89">
    <property type="entry name" value="RIBOSOMAL LARGE SUBUNIT PSEUDOURIDINE SYNTHASE A"/>
    <property type="match status" value="1"/>
</dbReference>
<dbReference type="AlphaFoldDB" id="A0A928VRQ7"/>
<keyword evidence="7" id="KW-1185">Reference proteome</keyword>
<dbReference type="Pfam" id="PF00849">
    <property type="entry name" value="PseudoU_synth_2"/>
    <property type="match status" value="1"/>
</dbReference>
<accession>A0A928VRQ7</accession>
<dbReference type="PANTHER" id="PTHR21600">
    <property type="entry name" value="MITOCHONDRIAL RNA PSEUDOURIDINE SYNTHASE"/>
    <property type="match status" value="1"/>
</dbReference>
<name>A0A928VRQ7_9CYAN</name>
<evidence type="ECO:0000259" key="5">
    <source>
        <dbReference type="Pfam" id="PF00849"/>
    </source>
</evidence>
<dbReference type="GO" id="GO:0140098">
    <property type="term" value="F:catalytic activity, acting on RNA"/>
    <property type="evidence" value="ECO:0007669"/>
    <property type="project" value="UniProtKB-ARBA"/>
</dbReference>
<dbReference type="EMBL" id="JADEXQ010000074">
    <property type="protein sequence ID" value="MBE9031751.1"/>
    <property type="molecule type" value="Genomic_DNA"/>
</dbReference>
<dbReference type="SUPFAM" id="SSF55120">
    <property type="entry name" value="Pseudouridine synthase"/>
    <property type="match status" value="1"/>
</dbReference>
<feature type="coiled-coil region" evidence="4">
    <location>
        <begin position="198"/>
        <end position="232"/>
    </location>
</feature>
<dbReference type="GO" id="GO:0000455">
    <property type="term" value="P:enzyme-directed rRNA pseudouridine synthesis"/>
    <property type="evidence" value="ECO:0007669"/>
    <property type="project" value="TreeGrafter"/>
</dbReference>
<comment type="caution">
    <text evidence="6">The sequence shown here is derived from an EMBL/GenBank/DDBJ whole genome shotgun (WGS) entry which is preliminary data.</text>
</comment>
<protein>
    <recommendedName>
        <fullName evidence="2">RNA pseudouridylate synthase</fullName>
    </recommendedName>
    <alternativeName>
        <fullName evidence="3">RNA-uridine isomerase</fullName>
    </alternativeName>
</protein>
<evidence type="ECO:0000256" key="2">
    <source>
        <dbReference type="ARBA" id="ARBA00031870"/>
    </source>
</evidence>
<comment type="catalytic activity">
    <reaction evidence="1">
        <text>a uridine in RNA = a pseudouridine in RNA</text>
        <dbReference type="Rhea" id="RHEA:48348"/>
        <dbReference type="Rhea" id="RHEA-COMP:12068"/>
        <dbReference type="Rhea" id="RHEA-COMP:12069"/>
        <dbReference type="ChEBI" id="CHEBI:65314"/>
        <dbReference type="ChEBI" id="CHEBI:65315"/>
    </reaction>
</comment>
<evidence type="ECO:0000256" key="3">
    <source>
        <dbReference type="ARBA" id="ARBA00033164"/>
    </source>
</evidence>
<dbReference type="RefSeq" id="WP_264326578.1">
    <property type="nucleotide sequence ID" value="NZ_JADEXQ010000074.1"/>
</dbReference>
<evidence type="ECO:0000256" key="4">
    <source>
        <dbReference type="SAM" id="Coils"/>
    </source>
</evidence>
<dbReference type="CDD" id="cd02869">
    <property type="entry name" value="PseudoU_synth_RluA_like"/>
    <property type="match status" value="1"/>
</dbReference>
<evidence type="ECO:0000256" key="1">
    <source>
        <dbReference type="ARBA" id="ARBA00000073"/>
    </source>
</evidence>
<dbReference type="GO" id="GO:0003723">
    <property type="term" value="F:RNA binding"/>
    <property type="evidence" value="ECO:0007669"/>
    <property type="project" value="InterPro"/>
</dbReference>
<reference evidence="6" key="1">
    <citation type="submission" date="2020-10" db="EMBL/GenBank/DDBJ databases">
        <authorList>
            <person name="Castelo-Branco R."/>
            <person name="Eusebio N."/>
            <person name="Adriana R."/>
            <person name="Vieira A."/>
            <person name="Brugerolle De Fraissinette N."/>
            <person name="Rezende De Castro R."/>
            <person name="Schneider M.P."/>
            <person name="Vasconcelos V."/>
            <person name="Leao P.N."/>
        </authorList>
    </citation>
    <scope>NUCLEOTIDE SEQUENCE</scope>
    <source>
        <strain evidence="6">LEGE 11480</strain>
    </source>
</reference>
<evidence type="ECO:0000313" key="7">
    <source>
        <dbReference type="Proteomes" id="UP000625316"/>
    </source>
</evidence>
<dbReference type="Proteomes" id="UP000625316">
    <property type="component" value="Unassembled WGS sequence"/>
</dbReference>
<dbReference type="InterPro" id="IPR020103">
    <property type="entry name" value="PsdUridine_synth_cat_dom_sf"/>
</dbReference>
<dbReference type="InterPro" id="IPR006224">
    <property type="entry name" value="PsdUridine_synth_RluA-like_CS"/>
</dbReference>
<feature type="domain" description="Pseudouridine synthase RsuA/RluA-like" evidence="5">
    <location>
        <begin position="333"/>
        <end position="476"/>
    </location>
</feature>
<dbReference type="PROSITE" id="PS01129">
    <property type="entry name" value="PSI_RLU"/>
    <property type="match status" value="1"/>
</dbReference>
<keyword evidence="4" id="KW-0175">Coiled coil</keyword>